<organism evidence="2 3">
    <name type="scientific">Morus notabilis</name>
    <dbReference type="NCBI Taxonomy" id="981085"/>
    <lineage>
        <taxon>Eukaryota</taxon>
        <taxon>Viridiplantae</taxon>
        <taxon>Streptophyta</taxon>
        <taxon>Embryophyta</taxon>
        <taxon>Tracheophyta</taxon>
        <taxon>Spermatophyta</taxon>
        <taxon>Magnoliopsida</taxon>
        <taxon>eudicotyledons</taxon>
        <taxon>Gunneridae</taxon>
        <taxon>Pentapetalae</taxon>
        <taxon>rosids</taxon>
        <taxon>fabids</taxon>
        <taxon>Rosales</taxon>
        <taxon>Moraceae</taxon>
        <taxon>Moreae</taxon>
        <taxon>Morus</taxon>
    </lineage>
</organism>
<accession>W9RIH8</accession>
<reference evidence="3" key="1">
    <citation type="submission" date="2013-01" db="EMBL/GenBank/DDBJ databases">
        <title>Draft Genome Sequence of a Mulberry Tree, Morus notabilis C.K. Schneid.</title>
        <authorList>
            <person name="He N."/>
            <person name="Zhao S."/>
        </authorList>
    </citation>
    <scope>NUCLEOTIDE SEQUENCE</scope>
</reference>
<dbReference type="AlphaFoldDB" id="W9RIH8"/>
<sequence length="92" mass="10440">MVEERIQRLEQQYESLSSGMEQVLRQMMELTQSARTREESTSVNQGQPRREATGGNHARGEGNGGFQPRSTKLDFLKDDGVDDLTAWLLRAE</sequence>
<protein>
    <submittedName>
        <fullName evidence="2">Uncharacterized protein</fullName>
    </submittedName>
</protein>
<dbReference type="Proteomes" id="UP000030645">
    <property type="component" value="Unassembled WGS sequence"/>
</dbReference>
<keyword evidence="3" id="KW-1185">Reference proteome</keyword>
<evidence type="ECO:0000256" key="1">
    <source>
        <dbReference type="SAM" id="MobiDB-lite"/>
    </source>
</evidence>
<proteinExistence type="predicted"/>
<name>W9RIH8_9ROSA</name>
<dbReference type="EMBL" id="KE344683">
    <property type="protein sequence ID" value="EXB75590.1"/>
    <property type="molecule type" value="Genomic_DNA"/>
</dbReference>
<feature type="region of interest" description="Disordered" evidence="1">
    <location>
        <begin position="32"/>
        <end position="73"/>
    </location>
</feature>
<evidence type="ECO:0000313" key="2">
    <source>
        <dbReference type="EMBL" id="EXB75590.1"/>
    </source>
</evidence>
<evidence type="ECO:0000313" key="3">
    <source>
        <dbReference type="Proteomes" id="UP000030645"/>
    </source>
</evidence>
<gene>
    <name evidence="2" type="ORF">L484_026065</name>
</gene>